<evidence type="ECO:0000256" key="9">
    <source>
        <dbReference type="PROSITE-ProRule" id="PRU10061"/>
    </source>
</evidence>
<evidence type="ECO:0000256" key="2">
    <source>
        <dbReference type="ARBA" id="ARBA00007495"/>
    </source>
</evidence>
<evidence type="ECO:0000313" key="13">
    <source>
        <dbReference type="Proteomes" id="UP000838160"/>
    </source>
</evidence>
<keyword evidence="8 10" id="KW-0624">Polysaccharide degradation</keyword>
<comment type="caution">
    <text evidence="12">The sequence shown here is derived from an EMBL/GenBank/DDBJ whole genome shotgun (WGS) entry which is preliminary data.</text>
</comment>
<keyword evidence="3" id="KW-0858">Xylan degradation</keyword>
<dbReference type="Gene3D" id="3.20.20.80">
    <property type="entry name" value="Glycosidases"/>
    <property type="match status" value="1"/>
</dbReference>
<dbReference type="PROSITE" id="PS51760">
    <property type="entry name" value="GH10_2"/>
    <property type="match status" value="1"/>
</dbReference>
<dbReference type="EC" id="3.2.1.8" evidence="10"/>
<protein>
    <recommendedName>
        <fullName evidence="10">Beta-xylanase</fullName>
        <ecNumber evidence="10">3.2.1.8</ecNumber>
    </recommendedName>
</protein>
<evidence type="ECO:0000256" key="3">
    <source>
        <dbReference type="ARBA" id="ARBA00022651"/>
    </source>
</evidence>
<dbReference type="InterPro" id="IPR017853">
    <property type="entry name" value="GH"/>
</dbReference>
<accession>A0ABN8DIE7</accession>
<dbReference type="PANTHER" id="PTHR31490:SF88">
    <property type="entry name" value="BETA-XYLANASE"/>
    <property type="match status" value="1"/>
</dbReference>
<proteinExistence type="inferred from homology"/>
<dbReference type="RefSeq" id="WP_237485736.1">
    <property type="nucleotide sequence ID" value="NZ_CAKLCM010000003.1"/>
</dbReference>
<dbReference type="Proteomes" id="UP000838160">
    <property type="component" value="Unassembled WGS sequence"/>
</dbReference>
<name>A0ABN8DIE7_9VIBR</name>
<dbReference type="InterPro" id="IPR031158">
    <property type="entry name" value="GH10_AS"/>
</dbReference>
<keyword evidence="7 10" id="KW-0326">Glycosidase</keyword>
<dbReference type="PROSITE" id="PS51257">
    <property type="entry name" value="PROKAR_LIPOPROTEIN"/>
    <property type="match status" value="1"/>
</dbReference>
<dbReference type="PANTHER" id="PTHR31490">
    <property type="entry name" value="GLYCOSYL HYDROLASE"/>
    <property type="match status" value="1"/>
</dbReference>
<feature type="domain" description="GH10" evidence="11">
    <location>
        <begin position="36"/>
        <end position="379"/>
    </location>
</feature>
<dbReference type="PRINTS" id="PR00134">
    <property type="entry name" value="GLHYDRLASE10"/>
</dbReference>
<dbReference type="SUPFAM" id="SSF51445">
    <property type="entry name" value="(Trans)glycosidases"/>
    <property type="match status" value="1"/>
</dbReference>
<dbReference type="EMBL" id="CAKLCM010000003">
    <property type="protein sequence ID" value="CAH0528837.1"/>
    <property type="molecule type" value="Genomic_DNA"/>
</dbReference>
<evidence type="ECO:0000256" key="7">
    <source>
        <dbReference type="ARBA" id="ARBA00023295"/>
    </source>
</evidence>
<dbReference type="Gene3D" id="2.60.120.260">
    <property type="entry name" value="Galactose-binding domain-like"/>
    <property type="match status" value="1"/>
</dbReference>
<evidence type="ECO:0000256" key="4">
    <source>
        <dbReference type="ARBA" id="ARBA00022729"/>
    </source>
</evidence>
<dbReference type="InterPro" id="IPR044846">
    <property type="entry name" value="GH10"/>
</dbReference>
<sequence length="541" mass="59034">MKLSHVLLASTSGLLLQGCLLEDTNIPKEPEKSIPIPDVASLKAAAKYPIGAALPAGDSLNSVLDRSDLQQVVSKHFSQITAENIMKPIYVQPTKGSFFYTDADALEDYAASIGASIHGHALVWHQSVPEWMITECAKSAEDCEAVMSSHISNVVSHYAAGDTVVSWDVVNEAFNDDGSYRDQGEWGSFWYANIGESYISKAYIAAKQALTNQSPAKDAAVDLYYNDYAIEQDDAKLTAVLNMVDTVNTDGSNPLIEGIGFQMHVGLTQPAITDISSSFKKAAATGLKVKITELDVRINESGTLSQFTYDLAMSQKQRYQDIVAAYLETVPVAQRGGVSVWGVSDADSWIPSHYGSPDWPLLFDTDLQAKPALEGMYNAIGSEEEDPEEPTLFSDKFDGEFKWGTTYQTIVGPHESLNASEQVMNIVVPWASTTDKYGTGVLMDVDFSTPRTIQFDIYVPSSIGTGDLAVQPLVQQSQAPYGGVYDIAYQFGYTLDEWSTITIENVQTDLENIDRLGFNFIANDVVLPANAVIKIDNVIVK</sequence>
<dbReference type="Pfam" id="PF00331">
    <property type="entry name" value="Glyco_hydro_10"/>
    <property type="match status" value="1"/>
</dbReference>
<evidence type="ECO:0000256" key="5">
    <source>
        <dbReference type="ARBA" id="ARBA00022801"/>
    </source>
</evidence>
<evidence type="ECO:0000313" key="12">
    <source>
        <dbReference type="EMBL" id="CAH0528837.1"/>
    </source>
</evidence>
<keyword evidence="4" id="KW-0732">Signal</keyword>
<comment type="catalytic activity">
    <reaction evidence="1 10">
        <text>Endohydrolysis of (1-&gt;4)-beta-D-xylosidic linkages in xylans.</text>
        <dbReference type="EC" id="3.2.1.8"/>
    </reaction>
</comment>
<dbReference type="SMART" id="SM00633">
    <property type="entry name" value="Glyco_10"/>
    <property type="match status" value="1"/>
</dbReference>
<organism evidence="12 13">
    <name type="scientific">Vibrio hippocampi</name>
    <dbReference type="NCBI Taxonomy" id="654686"/>
    <lineage>
        <taxon>Bacteria</taxon>
        <taxon>Pseudomonadati</taxon>
        <taxon>Pseudomonadota</taxon>
        <taxon>Gammaproteobacteria</taxon>
        <taxon>Vibrionales</taxon>
        <taxon>Vibrionaceae</taxon>
        <taxon>Vibrio</taxon>
    </lineage>
</organism>
<comment type="similarity">
    <text evidence="2 10">Belongs to the glycosyl hydrolase 10 (cellulase F) family.</text>
</comment>
<dbReference type="PROSITE" id="PS00591">
    <property type="entry name" value="GH10_1"/>
    <property type="match status" value="1"/>
</dbReference>
<dbReference type="InterPro" id="IPR001000">
    <property type="entry name" value="GH10_dom"/>
</dbReference>
<keyword evidence="5 10" id="KW-0378">Hydrolase</keyword>
<evidence type="ECO:0000256" key="6">
    <source>
        <dbReference type="ARBA" id="ARBA00023277"/>
    </source>
</evidence>
<reference evidence="12" key="1">
    <citation type="submission" date="2021-12" db="EMBL/GenBank/DDBJ databases">
        <authorList>
            <person name="Rodrigo-Torres L."/>
            <person name="Arahal R. D."/>
            <person name="Lucena T."/>
        </authorList>
    </citation>
    <scope>NUCLEOTIDE SEQUENCE</scope>
    <source>
        <strain evidence="12">CECT 8226</strain>
    </source>
</reference>
<feature type="active site" description="Nucleophile" evidence="9">
    <location>
        <position position="293"/>
    </location>
</feature>
<keyword evidence="13" id="KW-1185">Reference proteome</keyword>
<evidence type="ECO:0000256" key="10">
    <source>
        <dbReference type="RuleBase" id="RU361174"/>
    </source>
</evidence>
<keyword evidence="6 10" id="KW-0119">Carbohydrate metabolism</keyword>
<evidence type="ECO:0000256" key="8">
    <source>
        <dbReference type="ARBA" id="ARBA00023326"/>
    </source>
</evidence>
<evidence type="ECO:0000259" key="11">
    <source>
        <dbReference type="PROSITE" id="PS51760"/>
    </source>
</evidence>
<evidence type="ECO:0000256" key="1">
    <source>
        <dbReference type="ARBA" id="ARBA00000681"/>
    </source>
</evidence>
<gene>
    <name evidence="12" type="ORF">VHP8226_02864</name>
</gene>